<organism evidence="2">
    <name type="scientific">uncultured Thiotrichaceae bacterium</name>
    <dbReference type="NCBI Taxonomy" id="298394"/>
    <lineage>
        <taxon>Bacteria</taxon>
        <taxon>Pseudomonadati</taxon>
        <taxon>Pseudomonadota</taxon>
        <taxon>Gammaproteobacteria</taxon>
        <taxon>Thiotrichales</taxon>
        <taxon>Thiotrichaceae</taxon>
        <taxon>environmental samples</taxon>
    </lineage>
</organism>
<keyword evidence="1" id="KW-0732">Signal</keyword>
<accession>A0A6S6TIC7</accession>
<feature type="chain" id="PRO_5027902766" evidence="1">
    <location>
        <begin position="27"/>
        <end position="615"/>
    </location>
</feature>
<evidence type="ECO:0000313" key="2">
    <source>
        <dbReference type="EMBL" id="CAA6815242.1"/>
    </source>
</evidence>
<name>A0A6S6TIC7_9GAMM</name>
<gene>
    <name evidence="2" type="ORF">HELGO_WM4420</name>
</gene>
<dbReference type="EMBL" id="CACVAY010000071">
    <property type="protein sequence ID" value="CAA6815242.1"/>
    <property type="molecule type" value="Genomic_DNA"/>
</dbReference>
<dbReference type="AlphaFoldDB" id="A0A6S6TIC7"/>
<reference evidence="2" key="1">
    <citation type="submission" date="2020-01" db="EMBL/GenBank/DDBJ databases">
        <authorList>
            <person name="Meier V. D."/>
            <person name="Meier V D."/>
        </authorList>
    </citation>
    <scope>NUCLEOTIDE SEQUENCE</scope>
    <source>
        <strain evidence="2">HLG_WM_MAG_07</strain>
    </source>
</reference>
<proteinExistence type="predicted"/>
<evidence type="ECO:0000256" key="1">
    <source>
        <dbReference type="SAM" id="SignalP"/>
    </source>
</evidence>
<feature type="signal peptide" evidence="1">
    <location>
        <begin position="1"/>
        <end position="26"/>
    </location>
</feature>
<protein>
    <submittedName>
        <fullName evidence="2">Uncharacterized protein</fullName>
    </submittedName>
</protein>
<sequence length="615" mass="68750">MLTRKNIKTTLLIIVVTYPISCHVCATPPPPIEAPPLLEKLRALHCSSDSSSAKEALDELWNAHNNDFLFPDEWMNDEKKNSRLYAGSMDIALDVFVDTIKKFPSLQRQVERTFLQWNYCEVFRNGKFYDLSIVDGEIQKEDANYTPPLYWSGFKRLGFLSEKATYIPELLIRSPIGERAFENFFHKIYRNRCFPHPVTGEMFYVKRRTSPTHLKKPVKEPKNTRYPYIWNKKCTSEVVAVETTPLIFEDKKEPNLVIELKEKAVEIIPTVPKVEVAKTTPEEKPELTQSKPVITQEVATEAEATPETEPTPAPELRAGLLSNEMHNSYRQTYDDGYVGQHFNAATSEEVFDSLLSSNEIYEASGDIANNSLAKGPTLDVSVFDNKPNVVLPSVPSGNIPSNSPAALLPRMVSKSPKESSGFSGGVYLSHGLGSHSTSIGGALSWTPIKDSYWNIRVGGNYSLDAKEDPFSYSWGLGYSDWHPGTVSYQLNHYGPIKPGEGLAIDKAVGNIGYSVKSKTLDKLKLGLSGSIDIPVKGDPALNAGLQWSPKESWFIRAGINQPLNGGDPSWSYGFGYSNWRPNKINIAYSNYGPNALFDDNFKKNGSITISYNWEF</sequence>